<keyword evidence="1" id="KW-1015">Disulfide bond</keyword>
<dbReference type="PANTHER" id="PTHR44170">
    <property type="entry name" value="PROTEIN SIDEKICK"/>
    <property type="match status" value="1"/>
</dbReference>
<dbReference type="GO" id="GO:0098632">
    <property type="term" value="F:cell-cell adhesion mediator activity"/>
    <property type="evidence" value="ECO:0007669"/>
    <property type="project" value="TreeGrafter"/>
</dbReference>
<keyword evidence="5" id="KW-1185">Reference proteome</keyword>
<evidence type="ECO:0000256" key="1">
    <source>
        <dbReference type="ARBA" id="ARBA00023157"/>
    </source>
</evidence>
<feature type="region of interest" description="Disordered" evidence="2">
    <location>
        <begin position="89"/>
        <end position="113"/>
    </location>
</feature>
<evidence type="ECO:0000313" key="4">
    <source>
        <dbReference type="EMBL" id="QQP36964.1"/>
    </source>
</evidence>
<dbReference type="CDD" id="cd00063">
    <property type="entry name" value="FN3"/>
    <property type="match status" value="1"/>
</dbReference>
<name>A0A7T8GSG5_CALRO</name>
<dbReference type="OrthoDB" id="6370154at2759"/>
<dbReference type="SUPFAM" id="SSF49265">
    <property type="entry name" value="Fibronectin type III"/>
    <property type="match status" value="1"/>
</dbReference>
<feature type="non-terminal residue" evidence="4">
    <location>
        <position position="113"/>
    </location>
</feature>
<dbReference type="Gene3D" id="2.60.40.10">
    <property type="entry name" value="Immunoglobulins"/>
    <property type="match status" value="1"/>
</dbReference>
<evidence type="ECO:0000256" key="2">
    <source>
        <dbReference type="SAM" id="MobiDB-lite"/>
    </source>
</evidence>
<evidence type="ECO:0000259" key="3">
    <source>
        <dbReference type="PROSITE" id="PS50853"/>
    </source>
</evidence>
<reference evidence="5" key="1">
    <citation type="submission" date="2021-01" db="EMBL/GenBank/DDBJ databases">
        <title>Caligus Genome Assembly.</title>
        <authorList>
            <person name="Gallardo-Escarate C."/>
        </authorList>
    </citation>
    <scope>NUCLEOTIDE SEQUENCE [LARGE SCALE GENOMIC DNA]</scope>
</reference>
<dbReference type="EMBL" id="CP045905">
    <property type="protein sequence ID" value="QQP36964.1"/>
    <property type="molecule type" value="Genomic_DNA"/>
</dbReference>
<protein>
    <recommendedName>
        <fullName evidence="3">Fibronectin type-III domain-containing protein</fullName>
    </recommendedName>
</protein>
<dbReference type="Proteomes" id="UP000595437">
    <property type="component" value="Chromosome 16"/>
</dbReference>
<feature type="non-terminal residue" evidence="4">
    <location>
        <position position="1"/>
    </location>
</feature>
<dbReference type="PRINTS" id="PR00014">
    <property type="entry name" value="FNTYPEIII"/>
</dbReference>
<feature type="domain" description="Fibronectin type-III" evidence="3">
    <location>
        <begin position="1"/>
        <end position="89"/>
    </location>
</feature>
<dbReference type="PANTHER" id="PTHR44170:SF53">
    <property type="entry name" value="DS CELL ADHESION MOLECULE LIKE 1"/>
    <property type="match status" value="1"/>
</dbReference>
<proteinExistence type="predicted"/>
<organism evidence="4 5">
    <name type="scientific">Caligus rogercresseyi</name>
    <name type="common">Sea louse</name>
    <dbReference type="NCBI Taxonomy" id="217165"/>
    <lineage>
        <taxon>Eukaryota</taxon>
        <taxon>Metazoa</taxon>
        <taxon>Ecdysozoa</taxon>
        <taxon>Arthropoda</taxon>
        <taxon>Crustacea</taxon>
        <taxon>Multicrustacea</taxon>
        <taxon>Hexanauplia</taxon>
        <taxon>Copepoda</taxon>
        <taxon>Siphonostomatoida</taxon>
        <taxon>Caligidae</taxon>
        <taxon>Caligus</taxon>
    </lineage>
</organism>
<dbReference type="GO" id="GO:0030424">
    <property type="term" value="C:axon"/>
    <property type="evidence" value="ECO:0007669"/>
    <property type="project" value="TreeGrafter"/>
</dbReference>
<dbReference type="AlphaFoldDB" id="A0A7T8GSG5"/>
<sequence>LISSRSVNISWRHPYDGQSPIEAYIIEYKSSKEASWEDEASSHIVSVSSTWAELQSLAPSFDYEIRISAKNAVGLSRVSKVLRLKTKEEVPGGPPMNVRGASNGSQSIIVTWR</sequence>
<dbReference type="Pfam" id="PF00041">
    <property type="entry name" value="fn3"/>
    <property type="match status" value="1"/>
</dbReference>
<dbReference type="InterPro" id="IPR013783">
    <property type="entry name" value="Ig-like_fold"/>
</dbReference>
<dbReference type="GO" id="GO:0005886">
    <property type="term" value="C:plasma membrane"/>
    <property type="evidence" value="ECO:0007669"/>
    <property type="project" value="TreeGrafter"/>
</dbReference>
<dbReference type="InterPro" id="IPR036116">
    <property type="entry name" value="FN3_sf"/>
</dbReference>
<gene>
    <name evidence="4" type="ORF">FKW44_022222</name>
</gene>
<evidence type="ECO:0000313" key="5">
    <source>
        <dbReference type="Proteomes" id="UP000595437"/>
    </source>
</evidence>
<feature type="compositionally biased region" description="Polar residues" evidence="2">
    <location>
        <begin position="100"/>
        <end position="113"/>
    </location>
</feature>
<dbReference type="InterPro" id="IPR003961">
    <property type="entry name" value="FN3_dom"/>
</dbReference>
<dbReference type="GO" id="GO:0007411">
    <property type="term" value="P:axon guidance"/>
    <property type="evidence" value="ECO:0007669"/>
    <property type="project" value="TreeGrafter"/>
</dbReference>
<dbReference type="GO" id="GO:0007420">
    <property type="term" value="P:brain development"/>
    <property type="evidence" value="ECO:0007669"/>
    <property type="project" value="TreeGrafter"/>
</dbReference>
<accession>A0A7T8GSG5</accession>
<dbReference type="PROSITE" id="PS50853">
    <property type="entry name" value="FN3"/>
    <property type="match status" value="1"/>
</dbReference>